<sequence length="198" mass="22990">MFKRNRVFERYIHFLVVELPSTLAYHVIENFHTPSMELRLQKGSIKATRQKFHDILSIPMGKTKLEDLEQIPYNNPFIAEWGAQYSHLRKPTPRAIGLQISSTHEADFMFNMNFITLFGSTMGTLENGGRVPTKLLKCYKEDDDISNIDWCGSSNYPSQTSTQKLKHSDDEERIMMETIKSYLGDLEHHGEFEPEEEV</sequence>
<dbReference type="Proteomes" id="UP001151760">
    <property type="component" value="Unassembled WGS sequence"/>
</dbReference>
<protein>
    <submittedName>
        <fullName evidence="1">Uncharacterized protein</fullName>
    </submittedName>
</protein>
<reference evidence="1" key="2">
    <citation type="submission" date="2022-01" db="EMBL/GenBank/DDBJ databases">
        <authorList>
            <person name="Yamashiro T."/>
            <person name="Shiraishi A."/>
            <person name="Satake H."/>
            <person name="Nakayama K."/>
        </authorList>
    </citation>
    <scope>NUCLEOTIDE SEQUENCE</scope>
</reference>
<evidence type="ECO:0000313" key="2">
    <source>
        <dbReference type="Proteomes" id="UP001151760"/>
    </source>
</evidence>
<dbReference type="EMBL" id="BQNB010021753">
    <property type="protein sequence ID" value="GJU09719.1"/>
    <property type="molecule type" value="Genomic_DNA"/>
</dbReference>
<gene>
    <name evidence="1" type="ORF">Tco_1132115</name>
</gene>
<accession>A0ABQ5JF40</accession>
<keyword evidence="2" id="KW-1185">Reference proteome</keyword>
<comment type="caution">
    <text evidence="1">The sequence shown here is derived from an EMBL/GenBank/DDBJ whole genome shotgun (WGS) entry which is preliminary data.</text>
</comment>
<evidence type="ECO:0000313" key="1">
    <source>
        <dbReference type="EMBL" id="GJU09719.1"/>
    </source>
</evidence>
<organism evidence="1 2">
    <name type="scientific">Tanacetum coccineum</name>
    <dbReference type="NCBI Taxonomy" id="301880"/>
    <lineage>
        <taxon>Eukaryota</taxon>
        <taxon>Viridiplantae</taxon>
        <taxon>Streptophyta</taxon>
        <taxon>Embryophyta</taxon>
        <taxon>Tracheophyta</taxon>
        <taxon>Spermatophyta</taxon>
        <taxon>Magnoliopsida</taxon>
        <taxon>eudicotyledons</taxon>
        <taxon>Gunneridae</taxon>
        <taxon>Pentapetalae</taxon>
        <taxon>asterids</taxon>
        <taxon>campanulids</taxon>
        <taxon>Asterales</taxon>
        <taxon>Asteraceae</taxon>
        <taxon>Asteroideae</taxon>
        <taxon>Anthemideae</taxon>
        <taxon>Anthemidinae</taxon>
        <taxon>Tanacetum</taxon>
    </lineage>
</organism>
<proteinExistence type="predicted"/>
<reference evidence="1" key="1">
    <citation type="journal article" date="2022" name="Int. J. Mol. Sci.">
        <title>Draft Genome of Tanacetum Coccineum: Genomic Comparison of Closely Related Tanacetum-Family Plants.</title>
        <authorList>
            <person name="Yamashiro T."/>
            <person name="Shiraishi A."/>
            <person name="Nakayama K."/>
            <person name="Satake H."/>
        </authorList>
    </citation>
    <scope>NUCLEOTIDE SEQUENCE</scope>
</reference>
<name>A0ABQ5JF40_9ASTR</name>